<feature type="region of interest" description="Disordered" evidence="13">
    <location>
        <begin position="458"/>
        <end position="558"/>
    </location>
</feature>
<gene>
    <name evidence="16" type="ORF">GP486_004400</name>
</gene>
<feature type="compositionally biased region" description="Low complexity" evidence="13">
    <location>
        <begin position="469"/>
        <end position="481"/>
    </location>
</feature>
<proteinExistence type="predicted"/>
<sequence length="2025" mass="225708">MEDGNSTTEEHLGPPTRLLERLAQVPGFTWDETRSPFQSSYDNWYVFGERDAEPEGPSTASSSETTKPNSTKSSPRLISGTSFPQPTSDDGNDTATPLKEGGRLPVFARISTRSLRLEREYHICKSISQTSDPDCKHIVRPIDLIVLSSHQGDHGPIVVSIFESPGRNYLQELVNFGPAWQGPTKLPESDASGRSTSLPLGEISISLPHFLDFAIGACECLELLHHGQGIVHGELRGDAFHFDVQNSAVRLVNFGSGARSFEHYLTSKGWSTLSKEVGANNKLQYIAPEMTGRMQAEPDSRTDIYSLGVLLWILLIRQWPFEGEAPMEIVQNVLARRIPPVSSKRLDIPLCLSQIIQKMTMKQIDERYHSTSGLKRDLMEVQKLLAEGDCEGLVNFKVGVRDVSSTFVLPSSMIGRREEHDRIVKVIEKVSKRHGAASAAANGASNLKKNGLFSISSNSSVSEGRLDNGDGSSDGASSHGGEACSKSNSGPAQSSASTVNQLRSIPEGPGDSVESQVPPGSRHPRARGEGAETEVDLHRHPSHSRDHESLVRRRNSQKLRQKGRCEVVSIAGAGGMGKSTLSRSIAAEARRHGYFASAKFDQAKKTPFGPVLRLLSSLFKQLFSESEVTTEFHQTVRSYVRPHWTILHRMLDLPEFLLGQPTGLGKSNSISAHHYSARKASVAELKRRESSPMSSKSSMFNVNPSSRPGSDFLRGGSSTRSLRFMNTFLEVLRLFAQHKFICLCLDDLQFADEESLELISNIVSSRIRLILIVTYREREILGEKVRSVLESEHATITKIKLSPLNEENIVDYVAATLYRPREYGIPLAAVLQEKTQGNPFYMREMLDTCHRKSALWYDWKSSSWVYDIDRVFKEFETPNYAEVLNTDFITKRLQELPSSATSILAWSSLLGTSFSFSLVQKLLSGEFDYDEDGSTRPSKGCGGTFASLSHEDAVGGLQCALQSYVILATDEDDTFRFTHDRYVQAAASLRECRNIQKMHLIVAQVMMKYYPDEKDIYVRSDHVCHAVPIILKRFPVRAEFRDLLFQAAQRASESGARHAAINYYRNCIQLLQPDPWTDGPPDVCYSETLQLFTRAAECYWYQGHFDEALSILQITFNEAKSPVDKAPSWILQSRLFAQRRDPFGCVQSLKQCLSTLGLQIEEDITWSECDDAFHRLRHRLQSIDRAELLQIPQNDDPALVAVGAVLVEMVSSCYWSDSLLFYNLALKLVELHLDRGAFTQAGVGYTHLAMIAVSRFNMVQFATELGEISLYLIDRSHDPLTSGRGGTIYPVFVGHLRDHVRDTIPQLENATENSVVAGDRIVTLLSLGATAMSKFYCVEDLEDIESFCAYVTDEVPAWSDDTRGGTIVIAVRQTAKALMGKTQIHSPLAALSDETHDSVEYVKRLADEESSNSDRPLFTYFSFAIAPLYLYGHYDRAVECGAQCIQNIDLLYSLRSTRFMLFYFSLSLTAILRRDQATADQQPFIETIAKVQKYKKDIEDWQAVNNINYFMWSELLKAELCELQGDCGGALTSYEAALDHAQMHGFMVEEALANELLGEFCLRRGSRRAARNFIEDSIATYYQIGASGKANHVSKKHESLLKGFTYLRRADAACQTDFLGDSANAQFRLGAVENDQQQTREFGNECSQDRTRAWLSPSQSPEDNKGSNCGLPTSANLDMIDLASILTSSQVISSEVDIDRLLAKMCEIILETTGGQADFAAIIVEDEDTSWSIAAYGDAENGVTSFIPGRPFSEVEEQVSKQAVLYAIRFREVVFLHNLTEDERFSNVPGPWLARNPAGKSIIALPIIHGGNSLVGVLYLEGQPHSFTDRNLTVLQLLSNQIGISIANALLFKRIRKVSASNVSIIESQKRTLTKAREAETKAKVAEAEAHRNMKLKEEASRAKSMFLANVSHELRTPLNGVIGMSELLKATEMSSEQQEFADSIRICADTLLTVINDILDFSKLEAGKVRVTLSAFNLEDAIRETIRALAYTHHDRHLNVVEEFDLPPGLVVVGDFYRLRQILM</sequence>
<feature type="non-terminal residue" evidence="16">
    <location>
        <position position="2025"/>
    </location>
</feature>
<reference evidence="16" key="1">
    <citation type="submission" date="2021-03" db="EMBL/GenBank/DDBJ databases">
        <title>Comparative genomics and phylogenomic investigation of the class Geoglossomycetes provide insights into ecological specialization and systematics.</title>
        <authorList>
            <person name="Melie T."/>
            <person name="Pirro S."/>
            <person name="Miller A.N."/>
            <person name="Quandt A."/>
        </authorList>
    </citation>
    <scope>NUCLEOTIDE SEQUENCE</scope>
    <source>
        <strain evidence="16">CAQ_001_2017</strain>
    </source>
</reference>
<evidence type="ECO:0000256" key="6">
    <source>
        <dbReference type="ARBA" id="ARBA00022679"/>
    </source>
</evidence>
<keyword evidence="5" id="KW-0597">Phosphoprotein</keyword>
<feature type="compositionally biased region" description="Basic and acidic residues" evidence="13">
    <location>
        <begin position="526"/>
        <end position="551"/>
    </location>
</feature>
<dbReference type="GO" id="GO:0000155">
    <property type="term" value="F:phosphorelay sensor kinase activity"/>
    <property type="evidence" value="ECO:0007669"/>
    <property type="project" value="InterPro"/>
</dbReference>
<dbReference type="Gene3D" id="3.40.50.300">
    <property type="entry name" value="P-loop containing nucleotide triphosphate hydrolases"/>
    <property type="match status" value="1"/>
</dbReference>
<keyword evidence="8" id="KW-0547">Nucleotide-binding</keyword>
<name>A0A9P8LAX2_9PEZI</name>
<feature type="compositionally biased region" description="Polar residues" evidence="13">
    <location>
        <begin position="58"/>
        <end position="95"/>
    </location>
</feature>
<dbReference type="Gene3D" id="1.10.510.10">
    <property type="entry name" value="Transferase(Phosphotransferase) domain 1"/>
    <property type="match status" value="1"/>
</dbReference>
<dbReference type="CDD" id="cd00082">
    <property type="entry name" value="HisKA"/>
    <property type="match status" value="1"/>
</dbReference>
<dbReference type="SUPFAM" id="SSF55874">
    <property type="entry name" value="ATPase domain of HSP90 chaperone/DNA topoisomerase II/histidine kinase"/>
    <property type="match status" value="1"/>
</dbReference>
<evidence type="ECO:0000256" key="10">
    <source>
        <dbReference type="ARBA" id="ARBA00022840"/>
    </source>
</evidence>
<feature type="compositionally biased region" description="Polar residues" evidence="13">
    <location>
        <begin position="485"/>
        <end position="503"/>
    </location>
</feature>
<protein>
    <recommendedName>
        <fullName evidence="3">histidine kinase</fullName>
        <ecNumber evidence="3">2.7.13.3</ecNumber>
    </recommendedName>
</protein>
<dbReference type="InterPro" id="IPR029016">
    <property type="entry name" value="GAF-like_dom_sf"/>
</dbReference>
<dbReference type="FunFam" id="1.10.510.10:FF:000579">
    <property type="entry name" value="Sensor histidine kinase/response regulator, putative"/>
    <property type="match status" value="1"/>
</dbReference>
<dbReference type="InterPro" id="IPR027417">
    <property type="entry name" value="P-loop_NTPase"/>
</dbReference>
<keyword evidence="11" id="KW-1133">Transmembrane helix</keyword>
<keyword evidence="17" id="KW-1185">Reference proteome</keyword>
<evidence type="ECO:0000256" key="11">
    <source>
        <dbReference type="ARBA" id="ARBA00022989"/>
    </source>
</evidence>
<dbReference type="Proteomes" id="UP000750711">
    <property type="component" value="Unassembled WGS sequence"/>
</dbReference>
<dbReference type="Pfam" id="PF00512">
    <property type="entry name" value="HisKA"/>
    <property type="match status" value="1"/>
</dbReference>
<feature type="region of interest" description="Disordered" evidence="13">
    <location>
        <begin position="1636"/>
        <end position="1669"/>
    </location>
</feature>
<evidence type="ECO:0000256" key="2">
    <source>
        <dbReference type="ARBA" id="ARBA00004651"/>
    </source>
</evidence>
<dbReference type="SUPFAM" id="SSF55781">
    <property type="entry name" value="GAF domain-like"/>
    <property type="match status" value="1"/>
</dbReference>
<dbReference type="PANTHER" id="PTHR43642:SF1">
    <property type="entry name" value="HYBRID SIGNAL TRANSDUCTION HISTIDINE KINASE G"/>
    <property type="match status" value="1"/>
</dbReference>
<evidence type="ECO:0000256" key="3">
    <source>
        <dbReference type="ARBA" id="ARBA00012438"/>
    </source>
</evidence>
<dbReference type="FunFam" id="3.30.450.40:FF:000044">
    <property type="entry name" value="Putative sensor histidine kinase/response regulator"/>
    <property type="match status" value="1"/>
</dbReference>
<keyword evidence="9" id="KW-0418">Kinase</keyword>
<dbReference type="Gene3D" id="3.30.450.40">
    <property type="match status" value="1"/>
</dbReference>
<dbReference type="InterPro" id="IPR003661">
    <property type="entry name" value="HisK_dim/P_dom"/>
</dbReference>
<evidence type="ECO:0000256" key="13">
    <source>
        <dbReference type="SAM" id="MobiDB-lite"/>
    </source>
</evidence>
<dbReference type="SMART" id="SM00065">
    <property type="entry name" value="GAF"/>
    <property type="match status" value="1"/>
</dbReference>
<dbReference type="SMART" id="SM00220">
    <property type="entry name" value="S_TKc"/>
    <property type="match status" value="1"/>
</dbReference>
<accession>A0A9P8LAX2</accession>
<dbReference type="InterPro" id="IPR011009">
    <property type="entry name" value="Kinase-like_dom_sf"/>
</dbReference>
<comment type="subcellular location">
    <subcellularLocation>
        <location evidence="2">Cell membrane</location>
        <topology evidence="2">Multi-pass membrane protein</topology>
    </subcellularLocation>
</comment>
<dbReference type="InterPro" id="IPR036097">
    <property type="entry name" value="HisK_dim/P_sf"/>
</dbReference>
<dbReference type="Pfam" id="PF00069">
    <property type="entry name" value="Pkinase"/>
    <property type="match status" value="1"/>
</dbReference>
<feature type="domain" description="Protein kinase" evidence="14">
    <location>
        <begin position="47"/>
        <end position="379"/>
    </location>
</feature>
<comment type="caution">
    <text evidence="16">The sequence shown here is derived from an EMBL/GenBank/DDBJ whole genome shotgun (WGS) entry which is preliminary data.</text>
</comment>
<feature type="region of interest" description="Disordered" evidence="13">
    <location>
        <begin position="46"/>
        <end position="102"/>
    </location>
</feature>
<evidence type="ECO:0000313" key="16">
    <source>
        <dbReference type="EMBL" id="KAH0558987.1"/>
    </source>
</evidence>
<evidence type="ECO:0000259" key="15">
    <source>
        <dbReference type="PROSITE" id="PS50109"/>
    </source>
</evidence>
<evidence type="ECO:0000259" key="14">
    <source>
        <dbReference type="PROSITE" id="PS50011"/>
    </source>
</evidence>
<feature type="compositionally biased region" description="Polar residues" evidence="13">
    <location>
        <begin position="1656"/>
        <end position="1669"/>
    </location>
</feature>
<evidence type="ECO:0000313" key="17">
    <source>
        <dbReference type="Proteomes" id="UP000750711"/>
    </source>
</evidence>
<dbReference type="FunFam" id="1.10.287.130:FF:000003">
    <property type="entry name" value="Histidine kinase"/>
    <property type="match status" value="1"/>
</dbReference>
<dbReference type="SUPFAM" id="SSF52540">
    <property type="entry name" value="P-loop containing nucleoside triphosphate hydrolases"/>
    <property type="match status" value="1"/>
</dbReference>
<dbReference type="InterPro" id="IPR000719">
    <property type="entry name" value="Prot_kinase_dom"/>
</dbReference>
<dbReference type="EMBL" id="JAGHQM010000687">
    <property type="protein sequence ID" value="KAH0558987.1"/>
    <property type="molecule type" value="Genomic_DNA"/>
</dbReference>
<dbReference type="InterPro" id="IPR036890">
    <property type="entry name" value="HATPase_C_sf"/>
</dbReference>
<evidence type="ECO:0000256" key="4">
    <source>
        <dbReference type="ARBA" id="ARBA00022475"/>
    </source>
</evidence>
<feature type="domain" description="Histidine kinase" evidence="15">
    <location>
        <begin position="1910"/>
        <end position="2025"/>
    </location>
</feature>
<dbReference type="SMART" id="SM00388">
    <property type="entry name" value="HisKA"/>
    <property type="match status" value="1"/>
</dbReference>
<dbReference type="PANTHER" id="PTHR43642">
    <property type="entry name" value="HYBRID SIGNAL TRANSDUCTION HISTIDINE KINASE G"/>
    <property type="match status" value="1"/>
</dbReference>
<dbReference type="Pfam" id="PF13191">
    <property type="entry name" value="AAA_16"/>
    <property type="match status" value="1"/>
</dbReference>
<evidence type="ECO:0000256" key="9">
    <source>
        <dbReference type="ARBA" id="ARBA00022777"/>
    </source>
</evidence>
<keyword evidence="6" id="KW-0808">Transferase</keyword>
<dbReference type="InterPro" id="IPR003018">
    <property type="entry name" value="GAF"/>
</dbReference>
<dbReference type="GO" id="GO:0005886">
    <property type="term" value="C:plasma membrane"/>
    <property type="evidence" value="ECO:0007669"/>
    <property type="project" value="UniProtKB-SubCell"/>
</dbReference>
<keyword evidence="10" id="KW-0067">ATP-binding</keyword>
<dbReference type="Gene3D" id="1.10.287.130">
    <property type="match status" value="1"/>
</dbReference>
<evidence type="ECO:0000256" key="8">
    <source>
        <dbReference type="ARBA" id="ARBA00022741"/>
    </source>
</evidence>
<evidence type="ECO:0000256" key="1">
    <source>
        <dbReference type="ARBA" id="ARBA00000085"/>
    </source>
</evidence>
<evidence type="ECO:0000256" key="5">
    <source>
        <dbReference type="ARBA" id="ARBA00022553"/>
    </source>
</evidence>
<comment type="catalytic activity">
    <reaction evidence="1">
        <text>ATP + protein L-histidine = ADP + protein N-phospho-L-histidine.</text>
        <dbReference type="EC" id="2.7.13.3"/>
    </reaction>
</comment>
<organism evidence="16 17">
    <name type="scientific">Trichoglossum hirsutum</name>
    <dbReference type="NCBI Taxonomy" id="265104"/>
    <lineage>
        <taxon>Eukaryota</taxon>
        <taxon>Fungi</taxon>
        <taxon>Dikarya</taxon>
        <taxon>Ascomycota</taxon>
        <taxon>Pezizomycotina</taxon>
        <taxon>Geoglossomycetes</taxon>
        <taxon>Geoglossales</taxon>
        <taxon>Geoglossaceae</taxon>
        <taxon>Trichoglossum</taxon>
    </lineage>
</organism>
<dbReference type="SUPFAM" id="SSF47384">
    <property type="entry name" value="Homodimeric domain of signal transducing histidine kinase"/>
    <property type="match status" value="1"/>
</dbReference>
<dbReference type="InterPro" id="IPR053159">
    <property type="entry name" value="Hybrid_Histidine_Kinase"/>
</dbReference>
<dbReference type="GO" id="GO:0005524">
    <property type="term" value="F:ATP binding"/>
    <property type="evidence" value="ECO:0007669"/>
    <property type="project" value="UniProtKB-KW"/>
</dbReference>
<dbReference type="PROSITE" id="PS50011">
    <property type="entry name" value="PROTEIN_KINASE_DOM"/>
    <property type="match status" value="1"/>
</dbReference>
<evidence type="ECO:0000256" key="12">
    <source>
        <dbReference type="ARBA" id="ARBA00023136"/>
    </source>
</evidence>
<keyword evidence="7" id="KW-0812">Transmembrane</keyword>
<dbReference type="SUPFAM" id="SSF56112">
    <property type="entry name" value="Protein kinase-like (PK-like)"/>
    <property type="match status" value="1"/>
</dbReference>
<dbReference type="InterPro" id="IPR005467">
    <property type="entry name" value="His_kinase_dom"/>
</dbReference>
<dbReference type="EC" id="2.7.13.3" evidence="3"/>
<keyword evidence="4" id="KW-1003">Cell membrane</keyword>
<keyword evidence="12" id="KW-0472">Membrane</keyword>
<dbReference type="Pfam" id="PF13185">
    <property type="entry name" value="GAF_2"/>
    <property type="match status" value="1"/>
</dbReference>
<dbReference type="InterPro" id="IPR041664">
    <property type="entry name" value="AAA_16"/>
</dbReference>
<evidence type="ECO:0000256" key="7">
    <source>
        <dbReference type="ARBA" id="ARBA00022692"/>
    </source>
</evidence>
<dbReference type="PROSITE" id="PS50109">
    <property type="entry name" value="HIS_KIN"/>
    <property type="match status" value="1"/>
</dbReference>